<proteinExistence type="predicted"/>
<sequence length="82" mass="9295">MALKRGISSWKNRSKGFHFSVLIFVLLCVLAPVVLFFGWGLYAAADQSDISAVPNKQVAKWREWQTLQDLKSLFSKEASSYL</sequence>
<dbReference type="AlphaFoldDB" id="A0A6A4PVS4"/>
<evidence type="ECO:0000313" key="3">
    <source>
        <dbReference type="Proteomes" id="UP000447434"/>
    </source>
</evidence>
<protein>
    <submittedName>
        <fullName evidence="2">Putative polygalacturonate 4-alpha-galacturonosyltransferase</fullName>
    </submittedName>
</protein>
<keyword evidence="2" id="KW-0808">Transferase</keyword>
<reference evidence="3" key="1">
    <citation type="journal article" date="2020" name="Nat. Commun.">
        <title>Genome sequence of the cluster root forming white lupin.</title>
        <authorList>
            <person name="Hufnagel B."/>
            <person name="Marques A."/>
            <person name="Soriano A."/>
            <person name="Marques L."/>
            <person name="Divol F."/>
            <person name="Doumas P."/>
            <person name="Sallet E."/>
            <person name="Mancinotti D."/>
            <person name="Carrere S."/>
            <person name="Marande W."/>
            <person name="Arribat S."/>
            <person name="Keller J."/>
            <person name="Huneau C."/>
            <person name="Blein T."/>
            <person name="Aime D."/>
            <person name="Laguerre M."/>
            <person name="Taylor J."/>
            <person name="Schubert V."/>
            <person name="Nelson M."/>
            <person name="Geu-Flores F."/>
            <person name="Crespi M."/>
            <person name="Gallardo-Guerrero K."/>
            <person name="Delaux P.-M."/>
            <person name="Salse J."/>
            <person name="Berges H."/>
            <person name="Guyot R."/>
            <person name="Gouzy J."/>
            <person name="Peret B."/>
        </authorList>
    </citation>
    <scope>NUCLEOTIDE SEQUENCE [LARGE SCALE GENOMIC DNA]</scope>
    <source>
        <strain evidence="3">cv. Amiga</strain>
    </source>
</reference>
<comment type="caution">
    <text evidence="2">The sequence shown here is derived from an EMBL/GenBank/DDBJ whole genome shotgun (WGS) entry which is preliminary data.</text>
</comment>
<keyword evidence="1" id="KW-0472">Membrane</keyword>
<dbReference type="GO" id="GO:0016740">
    <property type="term" value="F:transferase activity"/>
    <property type="evidence" value="ECO:0007669"/>
    <property type="project" value="UniProtKB-KW"/>
</dbReference>
<feature type="transmembrane region" description="Helical" evidence="1">
    <location>
        <begin position="21"/>
        <end position="42"/>
    </location>
</feature>
<accession>A0A6A4PVS4</accession>
<name>A0A6A4PVS4_LUPAL</name>
<keyword evidence="3" id="KW-1185">Reference proteome</keyword>
<dbReference type="OrthoDB" id="1746643at2759"/>
<evidence type="ECO:0000256" key="1">
    <source>
        <dbReference type="SAM" id="Phobius"/>
    </source>
</evidence>
<organism evidence="2 3">
    <name type="scientific">Lupinus albus</name>
    <name type="common">White lupine</name>
    <name type="synonym">Lupinus termis</name>
    <dbReference type="NCBI Taxonomy" id="3870"/>
    <lineage>
        <taxon>Eukaryota</taxon>
        <taxon>Viridiplantae</taxon>
        <taxon>Streptophyta</taxon>
        <taxon>Embryophyta</taxon>
        <taxon>Tracheophyta</taxon>
        <taxon>Spermatophyta</taxon>
        <taxon>Magnoliopsida</taxon>
        <taxon>eudicotyledons</taxon>
        <taxon>Gunneridae</taxon>
        <taxon>Pentapetalae</taxon>
        <taxon>rosids</taxon>
        <taxon>fabids</taxon>
        <taxon>Fabales</taxon>
        <taxon>Fabaceae</taxon>
        <taxon>Papilionoideae</taxon>
        <taxon>50 kb inversion clade</taxon>
        <taxon>genistoids sensu lato</taxon>
        <taxon>core genistoids</taxon>
        <taxon>Genisteae</taxon>
        <taxon>Lupinus</taxon>
    </lineage>
</organism>
<dbReference type="Proteomes" id="UP000447434">
    <property type="component" value="Chromosome 10"/>
</dbReference>
<keyword evidence="1" id="KW-1133">Transmembrane helix</keyword>
<dbReference type="EMBL" id="WOCE01000010">
    <property type="protein sequence ID" value="KAE9605469.1"/>
    <property type="molecule type" value="Genomic_DNA"/>
</dbReference>
<keyword evidence="1" id="KW-0812">Transmembrane</keyword>
<evidence type="ECO:0000313" key="2">
    <source>
        <dbReference type="EMBL" id="KAE9605469.1"/>
    </source>
</evidence>
<gene>
    <name evidence="2" type="ORF">Lalb_Chr10g0097671</name>
</gene>